<dbReference type="GO" id="GO:0046872">
    <property type="term" value="F:metal ion binding"/>
    <property type="evidence" value="ECO:0007669"/>
    <property type="project" value="UniProtKB-KW"/>
</dbReference>
<feature type="compositionally biased region" description="Basic and acidic residues" evidence="6">
    <location>
        <begin position="960"/>
        <end position="970"/>
    </location>
</feature>
<feature type="transmembrane region" description="Helical" evidence="7">
    <location>
        <begin position="869"/>
        <end position="887"/>
    </location>
</feature>
<evidence type="ECO:0000256" key="2">
    <source>
        <dbReference type="ARBA" id="ARBA00022679"/>
    </source>
</evidence>
<dbReference type="GO" id="GO:0006400">
    <property type="term" value="P:tRNA modification"/>
    <property type="evidence" value="ECO:0007669"/>
    <property type="project" value="InterPro"/>
</dbReference>
<feature type="compositionally biased region" description="Pro residues" evidence="6">
    <location>
        <begin position="947"/>
        <end position="959"/>
    </location>
</feature>
<evidence type="ECO:0000256" key="4">
    <source>
        <dbReference type="ARBA" id="ARBA00022723"/>
    </source>
</evidence>
<feature type="region of interest" description="Disordered" evidence="6">
    <location>
        <begin position="94"/>
        <end position="120"/>
    </location>
</feature>
<evidence type="ECO:0000256" key="3">
    <source>
        <dbReference type="ARBA" id="ARBA00022694"/>
    </source>
</evidence>
<keyword evidence="7" id="KW-0472">Membrane</keyword>
<keyword evidence="10" id="KW-1185">Reference proteome</keyword>
<evidence type="ECO:0000256" key="5">
    <source>
        <dbReference type="SAM" id="Coils"/>
    </source>
</evidence>
<evidence type="ECO:0000256" key="7">
    <source>
        <dbReference type="SAM" id="Phobius"/>
    </source>
</evidence>
<dbReference type="AlphaFoldDB" id="A0AAD7XG71"/>
<feature type="transmembrane region" description="Helical" evidence="7">
    <location>
        <begin position="663"/>
        <end position="683"/>
    </location>
</feature>
<dbReference type="NCBIfam" id="TIGR00449">
    <property type="entry name" value="tgt_general"/>
    <property type="match status" value="1"/>
</dbReference>
<keyword evidence="4" id="KW-0479">Metal-binding</keyword>
<dbReference type="Proteomes" id="UP001230188">
    <property type="component" value="Unassembled WGS sequence"/>
</dbReference>
<dbReference type="SUPFAM" id="SSF51713">
    <property type="entry name" value="tRNA-guanine transglycosylase"/>
    <property type="match status" value="1"/>
</dbReference>
<feature type="compositionally biased region" description="Pro residues" evidence="6">
    <location>
        <begin position="107"/>
        <end position="117"/>
    </location>
</feature>
<feature type="transmembrane region" description="Helical" evidence="7">
    <location>
        <begin position="845"/>
        <end position="863"/>
    </location>
</feature>
<keyword evidence="7" id="KW-1133">Transmembrane helix</keyword>
<name>A0AAD7XG71_9STRA</name>
<dbReference type="Gene3D" id="3.20.20.105">
    <property type="entry name" value="Queuine tRNA-ribosyltransferase-like"/>
    <property type="match status" value="1"/>
</dbReference>
<protein>
    <recommendedName>
        <fullName evidence="8">tRNA-guanine(15) transglycosylase-like domain-containing protein</fullName>
    </recommendedName>
</protein>
<evidence type="ECO:0000256" key="6">
    <source>
        <dbReference type="SAM" id="MobiDB-lite"/>
    </source>
</evidence>
<evidence type="ECO:0000256" key="1">
    <source>
        <dbReference type="ARBA" id="ARBA00022676"/>
    </source>
</evidence>
<feature type="compositionally biased region" description="Polar residues" evidence="6">
    <location>
        <begin position="973"/>
        <end position="987"/>
    </location>
</feature>
<keyword evidence="5" id="KW-0175">Coiled coil</keyword>
<organism evidence="9 10">
    <name type="scientific">Chrysophaeum taylorii</name>
    <dbReference type="NCBI Taxonomy" id="2483200"/>
    <lineage>
        <taxon>Eukaryota</taxon>
        <taxon>Sar</taxon>
        <taxon>Stramenopiles</taxon>
        <taxon>Ochrophyta</taxon>
        <taxon>Pelagophyceae</taxon>
        <taxon>Pelagomonadales</taxon>
        <taxon>Pelagomonadaceae</taxon>
        <taxon>Chrysophaeum</taxon>
    </lineage>
</organism>
<feature type="compositionally biased region" description="Low complexity" evidence="6">
    <location>
        <begin position="996"/>
        <end position="1013"/>
    </location>
</feature>
<feature type="transmembrane region" description="Helical" evidence="7">
    <location>
        <begin position="695"/>
        <end position="717"/>
    </location>
</feature>
<accession>A0AAD7XG71</accession>
<feature type="region of interest" description="Disordered" evidence="6">
    <location>
        <begin position="944"/>
        <end position="1053"/>
    </location>
</feature>
<keyword evidence="3" id="KW-0819">tRNA processing</keyword>
<dbReference type="InterPro" id="IPR004803">
    <property type="entry name" value="TGT"/>
</dbReference>
<gene>
    <name evidence="9" type="ORF">CTAYLR_001907</name>
</gene>
<dbReference type="PANTHER" id="PTHR43468:SF1">
    <property type="entry name" value="TRNA-GUANOSINE(34) QUEUINE TRANSGLYCOSYLASE"/>
    <property type="match status" value="1"/>
</dbReference>
<feature type="domain" description="tRNA-guanine(15) transglycosylase-like" evidence="8">
    <location>
        <begin position="142"/>
        <end position="490"/>
    </location>
</feature>
<evidence type="ECO:0000313" key="10">
    <source>
        <dbReference type="Proteomes" id="UP001230188"/>
    </source>
</evidence>
<dbReference type="GO" id="GO:0008479">
    <property type="term" value="F:tRNA-guanosine(34) queuine transglycosylase activity"/>
    <property type="evidence" value="ECO:0007669"/>
    <property type="project" value="InterPro"/>
</dbReference>
<feature type="compositionally biased region" description="Basic and acidic residues" evidence="6">
    <location>
        <begin position="238"/>
        <end position="254"/>
    </location>
</feature>
<feature type="coiled-coil region" evidence="5">
    <location>
        <begin position="1"/>
        <end position="28"/>
    </location>
</feature>
<feature type="transmembrane region" description="Helical" evidence="7">
    <location>
        <begin position="563"/>
        <end position="584"/>
    </location>
</feature>
<dbReference type="InterPro" id="IPR002616">
    <property type="entry name" value="tRNA_ribo_trans-like"/>
</dbReference>
<feature type="transmembrane region" description="Helical" evidence="7">
    <location>
        <begin position="612"/>
        <end position="630"/>
    </location>
</feature>
<feature type="transmembrane region" description="Helical" evidence="7">
    <location>
        <begin position="529"/>
        <end position="551"/>
    </location>
</feature>
<feature type="transmembrane region" description="Helical" evidence="7">
    <location>
        <begin position="894"/>
        <end position="918"/>
    </location>
</feature>
<dbReference type="InterPro" id="IPR036511">
    <property type="entry name" value="TGT-like_sf"/>
</dbReference>
<feature type="transmembrane region" description="Helical" evidence="7">
    <location>
        <begin position="737"/>
        <end position="764"/>
    </location>
</feature>
<feature type="transmembrane region" description="Helical" evidence="7">
    <location>
        <begin position="637"/>
        <end position="657"/>
    </location>
</feature>
<feature type="region of interest" description="Disordered" evidence="6">
    <location>
        <begin position="501"/>
        <end position="522"/>
    </location>
</feature>
<feature type="region of interest" description="Disordered" evidence="6">
    <location>
        <begin position="234"/>
        <end position="260"/>
    </location>
</feature>
<feature type="compositionally biased region" description="Pro residues" evidence="6">
    <location>
        <begin position="1014"/>
        <end position="1028"/>
    </location>
</feature>
<evidence type="ECO:0000259" key="8">
    <source>
        <dbReference type="Pfam" id="PF01702"/>
    </source>
</evidence>
<feature type="compositionally biased region" description="Low complexity" evidence="6">
    <location>
        <begin position="511"/>
        <end position="521"/>
    </location>
</feature>
<dbReference type="NCBIfam" id="TIGR00430">
    <property type="entry name" value="Q_tRNA_tgt"/>
    <property type="match status" value="1"/>
</dbReference>
<reference evidence="9" key="1">
    <citation type="submission" date="2023-01" db="EMBL/GenBank/DDBJ databases">
        <title>Metagenome sequencing of chrysophaentin producing Chrysophaeum taylorii.</title>
        <authorList>
            <person name="Davison J."/>
            <person name="Bewley C."/>
        </authorList>
    </citation>
    <scope>NUCLEOTIDE SEQUENCE</scope>
    <source>
        <strain evidence="9">NIES-1699</strain>
    </source>
</reference>
<proteinExistence type="predicted"/>
<keyword evidence="2" id="KW-0808">Transferase</keyword>
<evidence type="ECO:0000313" key="9">
    <source>
        <dbReference type="EMBL" id="KAJ8600087.1"/>
    </source>
</evidence>
<dbReference type="EMBL" id="JAQMWT010000531">
    <property type="protein sequence ID" value="KAJ8600087.1"/>
    <property type="molecule type" value="Genomic_DNA"/>
</dbReference>
<dbReference type="Pfam" id="PF01702">
    <property type="entry name" value="TGT"/>
    <property type="match status" value="1"/>
</dbReference>
<sequence length="1053" mass="113716">MSATEETAKELRSQLRRLRHQARGAKNNDSNTLRIAELERRYEAQAQLEKDIMTVKGEITIALKRLKARSLEDGERASFEDEIARLQGRYMELTGDEGSYKRRKPPSPKASPPPLPDPSTFEAWSPRDYFRFEVVHESRKSRARAGIIHTPHGTIETPCFVPVGTNAALKAVDSRQAEEAGVQLMFCNTYHLLVHPGAEVVEEGGGLHNFMRRSLPIITDSGGFQVFSLADADDEDGPELKSKRVNRGRRDENGRSNGQLLSVTEKGTTFRSYLDGSIIELTPESSVRAQKMLGADIIIPLDELPPYRVTRERLRESVELSHRWMARSLRTHLADKRNQAMYAVVHGGVDRDLRRNSVEFLASLPFDGFAIGGSLGKDRAEMLDLLEFLMPLVPRDKPNHLLGIADPESALAVVPFGVDTMDSCNPTRVARHGTLMSSVGTIRIKQTQFARDFGKIDPNLPTIDSSRAYLHHLFKQNEPLALTLASIHNIISRALRPVPRKELGVRGGGPQNQQQQKQNGLGEPGTATLLAMTWMGATVAYGSLGLVAGALTPKEMGPATRTLCSACVMLLFGFPIETVVHTLGRAASMRAIGRNNVLASTLAARLETLSDVLQALVMATTSLTLFALAWRRCGSRVTPLAIATAPGAGMAAIYYAIRGRKPRAIHGWVPFLSLLTAMHAFFFDALGGAQTKRRFGTLITTWAASAAVVATMSLRALSVQASSKMWGLKKTPFITGIPGLVGIAIISVFVDLCWVSAALAWWAFHSISIRLGLGVVAVVASAMEIAGARCADVGAVVDHAGCRTVGRLTTIAFSRCAIAAVAQATWRAFWFDSSPAGRTRIERQFISILMAYGAFGIAGAVRGFFYRSLASTIAVVAVLLRTLYVSFHNHEPVAFAGAVGLTFGVAVVVVVLVIPSVFESSWGSEAKELFGELAALFDLVTYNPDVPSRPPPPPPPPPKSEPKPEKKSSDKSNTYTFASKPALSSTGGADPPPKPATTTEKAPETTTTTTTTTPSPPPPPPMSPPPPAAAEASAADSSKKDDAEDSPGAFTLT</sequence>
<keyword evidence="1" id="KW-0328">Glycosyltransferase</keyword>
<comment type="caution">
    <text evidence="9">The sequence shown here is derived from an EMBL/GenBank/DDBJ whole genome shotgun (WGS) entry which is preliminary data.</text>
</comment>
<dbReference type="PANTHER" id="PTHR43468">
    <property type="match status" value="1"/>
</dbReference>
<keyword evidence="7" id="KW-0812">Transmembrane</keyword>